<name>A0AC60NZH0_IXOPE</name>
<gene>
    <name evidence="1" type="ORF">HPB47_010308</name>
</gene>
<comment type="caution">
    <text evidence="1">The sequence shown here is derived from an EMBL/GenBank/DDBJ whole genome shotgun (WGS) entry which is preliminary data.</text>
</comment>
<feature type="non-terminal residue" evidence="1">
    <location>
        <position position="1"/>
    </location>
</feature>
<reference evidence="1 2" key="1">
    <citation type="journal article" date="2020" name="Cell">
        <title>Large-Scale Comparative Analyses of Tick Genomes Elucidate Their Genetic Diversity and Vector Capacities.</title>
        <authorList>
            <consortium name="Tick Genome and Microbiome Consortium (TIGMIC)"/>
            <person name="Jia N."/>
            <person name="Wang J."/>
            <person name="Shi W."/>
            <person name="Du L."/>
            <person name="Sun Y."/>
            <person name="Zhan W."/>
            <person name="Jiang J.F."/>
            <person name="Wang Q."/>
            <person name="Zhang B."/>
            <person name="Ji P."/>
            <person name="Bell-Sakyi L."/>
            <person name="Cui X.M."/>
            <person name="Yuan T.T."/>
            <person name="Jiang B.G."/>
            <person name="Yang W.F."/>
            <person name="Lam T.T."/>
            <person name="Chang Q.C."/>
            <person name="Ding S.J."/>
            <person name="Wang X.J."/>
            <person name="Zhu J.G."/>
            <person name="Ruan X.D."/>
            <person name="Zhao L."/>
            <person name="Wei J.T."/>
            <person name="Ye R.Z."/>
            <person name="Que T.C."/>
            <person name="Du C.H."/>
            <person name="Zhou Y.H."/>
            <person name="Cheng J.X."/>
            <person name="Dai P.F."/>
            <person name="Guo W.B."/>
            <person name="Han X.H."/>
            <person name="Huang E.J."/>
            <person name="Li L.F."/>
            <person name="Wei W."/>
            <person name="Gao Y.C."/>
            <person name="Liu J.Z."/>
            <person name="Shao H.Z."/>
            <person name="Wang X."/>
            <person name="Wang C.C."/>
            <person name="Yang T.C."/>
            <person name="Huo Q.B."/>
            <person name="Li W."/>
            <person name="Chen H.Y."/>
            <person name="Chen S.E."/>
            <person name="Zhou L.G."/>
            <person name="Ni X.B."/>
            <person name="Tian J.H."/>
            <person name="Sheng Y."/>
            <person name="Liu T."/>
            <person name="Pan Y.S."/>
            <person name="Xia L.Y."/>
            <person name="Li J."/>
            <person name="Zhao F."/>
            <person name="Cao W.C."/>
        </authorList>
    </citation>
    <scope>NUCLEOTIDE SEQUENCE [LARGE SCALE GENOMIC DNA]</scope>
    <source>
        <strain evidence="1">Iper-2018</strain>
    </source>
</reference>
<dbReference type="EMBL" id="JABSTQ010011338">
    <property type="protein sequence ID" value="KAG0412549.1"/>
    <property type="molecule type" value="Genomic_DNA"/>
</dbReference>
<keyword evidence="2" id="KW-1185">Reference proteome</keyword>
<proteinExistence type="predicted"/>
<protein>
    <submittedName>
        <fullName evidence="1">Uncharacterized protein</fullName>
    </submittedName>
</protein>
<dbReference type="Proteomes" id="UP000805193">
    <property type="component" value="Unassembled WGS sequence"/>
</dbReference>
<evidence type="ECO:0000313" key="1">
    <source>
        <dbReference type="EMBL" id="KAG0412549.1"/>
    </source>
</evidence>
<accession>A0AC60NZH0</accession>
<sequence>IPIGLGCTRLAANLPKPPDLSKVTMEFHSELTFSNPTLKNFYSYMSHLDTIYNTEKQLFSYVMEPWESSAPIKPSLPQDGTQEIWDARNGMVYKQGTLKGRPYCTIEAQSNYSLRVTLPDRNSANMLEVIFLEYDVLRNASYLGRHVVRGIPTETFEISTGELPANVSYFTKAIVTYHYLPARSFIRVSNKSIPVKVAVQTFINQNGKERPHFLLVANIHDISTSMERLNEKLNVQSCYKEDDSTDTWIQIGFPVVDKLVLLLDRGPHIKSAFLEKLFSVSSLSPMRVPRVIVDFTSNMIYLTALILERPNLKGYFMEKKNFGLKVSDWSETAITLDDCLKLCLSGDYNGCSIASYCGASCYTSTTTVADKTTALYKTIGCNAYIRKTSANSETSPLTRDALAAVQDAVERSNFVIYVDAEPVMRLTLVAESMENSIDSFPFASQNMDASDRKKLRRDGGKVEGFEAYSFEYKFKPRSESTLHLGMYPLEDCAAICRDREDCLSFSSCLVSSECSISTTRARNTENVVKAPACSVFDKSFATNFESFEGIALSVTARKTIQVDGVQDCARYCELEKGFNCKSFDYCRRVSRTGDSCRLHETHLTDPGGASRIKSQTADKCVHYSRKYLNDFRKQKSSRVTSDAYTVIAKVSAAQCAKQCREALFFCGIFHFCTGPQDLGRGDCFLHNGDASSFKTVHSPVCSAYTYIEDPKKYPDMLKVYPNGYKLTAEINVEGEKSTLFFHEYYSFDFKQGLLELTYRGKSTNILYLHHTEEIFVFDNKNWNYGYGTAKTIPLRVRQGKVTTDIMRMQPYVGDPEQKLKIPMFVGCQRLARGLPRPPNFDNIPMEFHSELAFSNPTVNGQYSYTSHLDHVVRNAPVHVFEIVTTNVPVSGAVFSQAIITYCYLVEWVYPTFTSQKNLPIKVSMRAYSTNKNLKIPYFWFTANIHDISTAMEELNDKMNVMDCYDENEASYTWFQMGFPYTDMYEEFLRYSPQIKSKFLATFLKTTSLSPMRVPRVLVDITENMIYVTSLILERPLLETDYDKKKNFDLKDHQLSFGVVTLDECLKICSSADYPDCKAVAYCGASCYTSSLSSGGVDTGIVKSTDCTTYIKNDLSKKRNLPLTRDALRKVETAVKESKFTFTVEDSTTYVVATLVAESTDDSLGSLSMTFRGDDRFGTPHSHRRDGEELDGFKTYSLKSRLLADVDGAVDLGSYPLNDCADICRDRPDCQFFSSCLVDSQCVISTIPARTSQWIETKLQCSTFAKSVKDNFELFSGISLDVGAKKAVMTINDEECARLCMVETGFDCKSFDYCGHAKDMHTVCRLHDTHLREFGEPSKMNKKSLESCMHYSKKYLYDFKKSASNKTKASARTVIGQVTPEECAKQCHDATFLCENFDHCTGPQNLGRGDCMLYEKVDGAGPLQTVFSPICSSYSYRGDADLRSFSNQAALHSNATAGGLAFFLLLLGVGIGASALLAYGYYQNRRLNRV</sequence>
<evidence type="ECO:0000313" key="2">
    <source>
        <dbReference type="Proteomes" id="UP000805193"/>
    </source>
</evidence>
<organism evidence="1 2">
    <name type="scientific">Ixodes persulcatus</name>
    <name type="common">Taiga tick</name>
    <dbReference type="NCBI Taxonomy" id="34615"/>
    <lineage>
        <taxon>Eukaryota</taxon>
        <taxon>Metazoa</taxon>
        <taxon>Ecdysozoa</taxon>
        <taxon>Arthropoda</taxon>
        <taxon>Chelicerata</taxon>
        <taxon>Arachnida</taxon>
        <taxon>Acari</taxon>
        <taxon>Parasitiformes</taxon>
        <taxon>Ixodida</taxon>
        <taxon>Ixodoidea</taxon>
        <taxon>Ixodidae</taxon>
        <taxon>Ixodinae</taxon>
        <taxon>Ixodes</taxon>
    </lineage>
</organism>